<dbReference type="AlphaFoldDB" id="A0A6N7L171"/>
<keyword evidence="2" id="KW-1185">Reference proteome</keyword>
<proteinExistence type="predicted"/>
<comment type="caution">
    <text evidence="1">The sequence shown here is derived from an EMBL/GenBank/DDBJ whole genome shotgun (WGS) entry which is preliminary data.</text>
</comment>
<protein>
    <submittedName>
        <fullName evidence="1">Uncharacterized protein</fullName>
    </submittedName>
</protein>
<accession>A0A6N7L171</accession>
<evidence type="ECO:0000313" key="2">
    <source>
        <dbReference type="Proteomes" id="UP000450000"/>
    </source>
</evidence>
<dbReference type="RefSeq" id="WP_230211272.1">
    <property type="nucleotide sequence ID" value="NZ_WBOF01000005.1"/>
</dbReference>
<sequence length="109" mass="11884">MPTTPTEYVRLSLEQQLALRARAAWPQLATLNVRHWGAFAYVAGELPGGENVKLMRLRYLGTASRWGFAPYSAAADRYEDAVLPNGGNSGSPDEALDCVCRLHFTAAST</sequence>
<evidence type="ECO:0000313" key="1">
    <source>
        <dbReference type="EMBL" id="MQS17490.1"/>
    </source>
</evidence>
<dbReference type="Proteomes" id="UP000450000">
    <property type="component" value="Unassembled WGS sequence"/>
</dbReference>
<organism evidence="1 2">
    <name type="scientific">Streptomyces kaniharaensis</name>
    <dbReference type="NCBI Taxonomy" id="212423"/>
    <lineage>
        <taxon>Bacteria</taxon>
        <taxon>Bacillati</taxon>
        <taxon>Actinomycetota</taxon>
        <taxon>Actinomycetes</taxon>
        <taxon>Kitasatosporales</taxon>
        <taxon>Streptomycetaceae</taxon>
        <taxon>Streptomyces</taxon>
    </lineage>
</organism>
<reference evidence="1 2" key="1">
    <citation type="submission" date="2019-09" db="EMBL/GenBank/DDBJ databases">
        <title>Genome Sequences of Streptomyces kaniharaensis ATCC 21070.</title>
        <authorList>
            <person name="Zhu W."/>
            <person name="De Crecy-Lagard V."/>
            <person name="Richards N.G."/>
        </authorList>
    </citation>
    <scope>NUCLEOTIDE SEQUENCE [LARGE SCALE GENOMIC DNA]</scope>
    <source>
        <strain evidence="1 2">SF-557</strain>
    </source>
</reference>
<gene>
    <name evidence="1" type="ORF">F7Q99_36225</name>
</gene>
<dbReference type="EMBL" id="WBOF01000005">
    <property type="protein sequence ID" value="MQS17490.1"/>
    <property type="molecule type" value="Genomic_DNA"/>
</dbReference>
<name>A0A6N7L171_9ACTN</name>